<keyword evidence="16" id="KW-1185">Reference proteome</keyword>
<keyword evidence="7" id="KW-0479">Metal-binding</keyword>
<comment type="cofactor">
    <cofactor evidence="1">
        <name>heme b</name>
        <dbReference type="ChEBI" id="CHEBI:60344"/>
    </cofactor>
</comment>
<evidence type="ECO:0000256" key="9">
    <source>
        <dbReference type="ARBA" id="ARBA00022989"/>
    </source>
</evidence>
<gene>
    <name evidence="15" type="ORF">SAMN05421828_10270</name>
</gene>
<dbReference type="RefSeq" id="WP_029311423.1">
    <property type="nucleotide sequence ID" value="NZ_FTNE01000002.1"/>
</dbReference>
<dbReference type="PANTHER" id="PTHR30529:SF6">
    <property type="entry name" value="BLL0291 PROTEIN"/>
    <property type="match status" value="1"/>
</dbReference>
<dbReference type="InterPro" id="IPR052168">
    <property type="entry name" value="Cytochrome_b561_oxidase"/>
</dbReference>
<feature type="transmembrane region" description="Helical" evidence="13">
    <location>
        <begin position="12"/>
        <end position="33"/>
    </location>
</feature>
<dbReference type="Pfam" id="PF01292">
    <property type="entry name" value="Ni_hydr_CYTB"/>
    <property type="match status" value="1"/>
</dbReference>
<dbReference type="PANTHER" id="PTHR30529">
    <property type="entry name" value="CYTOCHROME B561"/>
    <property type="match status" value="1"/>
</dbReference>
<name>A0A8G2CI01_ACIRU</name>
<evidence type="ECO:0000256" key="10">
    <source>
        <dbReference type="ARBA" id="ARBA00023004"/>
    </source>
</evidence>
<dbReference type="SUPFAM" id="SSF81342">
    <property type="entry name" value="Transmembrane di-heme cytochromes"/>
    <property type="match status" value="1"/>
</dbReference>
<comment type="similarity">
    <text evidence="12">Belongs to the cytochrome b561 family.</text>
</comment>
<feature type="transmembrane region" description="Helical" evidence="13">
    <location>
        <begin position="53"/>
        <end position="71"/>
    </location>
</feature>
<feature type="domain" description="Cytochrome b561 bacterial/Ni-hydrogenase" evidence="14">
    <location>
        <begin position="11"/>
        <end position="190"/>
    </location>
</feature>
<dbReference type="GO" id="GO:0005886">
    <property type="term" value="C:plasma membrane"/>
    <property type="evidence" value="ECO:0007669"/>
    <property type="project" value="UniProtKB-SubCell"/>
</dbReference>
<feature type="transmembrane region" description="Helical" evidence="13">
    <location>
        <begin position="98"/>
        <end position="116"/>
    </location>
</feature>
<dbReference type="Gene3D" id="1.20.950.20">
    <property type="entry name" value="Transmembrane di-heme cytochromes, Chain C"/>
    <property type="match status" value="1"/>
</dbReference>
<dbReference type="InterPro" id="IPR016174">
    <property type="entry name" value="Di-haem_cyt_TM"/>
</dbReference>
<keyword evidence="3" id="KW-0813">Transport</keyword>
<evidence type="ECO:0000256" key="3">
    <source>
        <dbReference type="ARBA" id="ARBA00022448"/>
    </source>
</evidence>
<evidence type="ECO:0000256" key="5">
    <source>
        <dbReference type="ARBA" id="ARBA00022617"/>
    </source>
</evidence>
<organism evidence="15 16">
    <name type="scientific">Acidiphilium rubrum</name>
    <dbReference type="NCBI Taxonomy" id="526"/>
    <lineage>
        <taxon>Bacteria</taxon>
        <taxon>Pseudomonadati</taxon>
        <taxon>Pseudomonadota</taxon>
        <taxon>Alphaproteobacteria</taxon>
        <taxon>Acetobacterales</taxon>
        <taxon>Acidocellaceae</taxon>
        <taxon>Acidiphilium</taxon>
    </lineage>
</organism>
<evidence type="ECO:0000313" key="16">
    <source>
        <dbReference type="Proteomes" id="UP000186308"/>
    </source>
</evidence>
<sequence length="201" mass="22314">MPVAMPIPAERYTLVAIILHWVMALGIVALAIIGLVMTHVKLPPQSLFQLYQLHKSIGITILLAAFLRIGWKLRHRPPILREAMPPWQRAAATWSHRLLYVALFALPLTGWAAVSASPFDIPTVLYGVIPWPDLPILPTLAHKKQAEAVLENIHDYGAFALIALICAHAGAALHHHFIKRDTVLRRMLPGRRAAQTKDSAP</sequence>
<evidence type="ECO:0000313" key="15">
    <source>
        <dbReference type="EMBL" id="SIQ16443.1"/>
    </source>
</evidence>
<evidence type="ECO:0000256" key="8">
    <source>
        <dbReference type="ARBA" id="ARBA00022982"/>
    </source>
</evidence>
<dbReference type="GO" id="GO:0020037">
    <property type="term" value="F:heme binding"/>
    <property type="evidence" value="ECO:0007669"/>
    <property type="project" value="TreeGrafter"/>
</dbReference>
<keyword evidence="6 13" id="KW-0812">Transmembrane</keyword>
<dbReference type="GO" id="GO:0022904">
    <property type="term" value="P:respiratory electron transport chain"/>
    <property type="evidence" value="ECO:0007669"/>
    <property type="project" value="InterPro"/>
</dbReference>
<dbReference type="InterPro" id="IPR011577">
    <property type="entry name" value="Cyt_b561_bac/Ni-Hgenase"/>
</dbReference>
<dbReference type="AlphaFoldDB" id="A0A8G2CI01"/>
<keyword evidence="5" id="KW-0349">Heme</keyword>
<comment type="subcellular location">
    <subcellularLocation>
        <location evidence="2">Cell membrane</location>
        <topology evidence="2">Multi-pass membrane protein</topology>
    </subcellularLocation>
</comment>
<comment type="caution">
    <text evidence="15">The sequence shown here is derived from an EMBL/GenBank/DDBJ whole genome shotgun (WGS) entry which is preliminary data.</text>
</comment>
<evidence type="ECO:0000256" key="13">
    <source>
        <dbReference type="SAM" id="Phobius"/>
    </source>
</evidence>
<dbReference type="EMBL" id="FTNE01000002">
    <property type="protein sequence ID" value="SIQ16443.1"/>
    <property type="molecule type" value="Genomic_DNA"/>
</dbReference>
<evidence type="ECO:0000256" key="2">
    <source>
        <dbReference type="ARBA" id="ARBA00004651"/>
    </source>
</evidence>
<evidence type="ECO:0000256" key="11">
    <source>
        <dbReference type="ARBA" id="ARBA00023136"/>
    </source>
</evidence>
<accession>A0A8G2CI01</accession>
<evidence type="ECO:0000256" key="7">
    <source>
        <dbReference type="ARBA" id="ARBA00022723"/>
    </source>
</evidence>
<reference evidence="15 16" key="1">
    <citation type="submission" date="2017-01" db="EMBL/GenBank/DDBJ databases">
        <authorList>
            <person name="Varghese N."/>
            <person name="Submissions S."/>
        </authorList>
    </citation>
    <scope>NUCLEOTIDE SEQUENCE [LARGE SCALE GENOMIC DNA]</scope>
    <source>
        <strain evidence="15 16">ATCC 35905</strain>
    </source>
</reference>
<keyword evidence="4" id="KW-1003">Cell membrane</keyword>
<evidence type="ECO:0000259" key="14">
    <source>
        <dbReference type="Pfam" id="PF01292"/>
    </source>
</evidence>
<dbReference type="GO" id="GO:0046872">
    <property type="term" value="F:metal ion binding"/>
    <property type="evidence" value="ECO:0007669"/>
    <property type="project" value="UniProtKB-KW"/>
</dbReference>
<keyword evidence="10" id="KW-0408">Iron</keyword>
<protein>
    <submittedName>
        <fullName evidence="15">Cytochrome b561</fullName>
    </submittedName>
</protein>
<keyword evidence="11 13" id="KW-0472">Membrane</keyword>
<evidence type="ECO:0000256" key="6">
    <source>
        <dbReference type="ARBA" id="ARBA00022692"/>
    </source>
</evidence>
<dbReference type="OrthoDB" id="1247465at2"/>
<evidence type="ECO:0000256" key="4">
    <source>
        <dbReference type="ARBA" id="ARBA00022475"/>
    </source>
</evidence>
<proteinExistence type="inferred from homology"/>
<dbReference type="Proteomes" id="UP000186308">
    <property type="component" value="Unassembled WGS sequence"/>
</dbReference>
<keyword evidence="9 13" id="KW-1133">Transmembrane helix</keyword>
<keyword evidence="8" id="KW-0249">Electron transport</keyword>
<dbReference type="GO" id="GO:0009055">
    <property type="term" value="F:electron transfer activity"/>
    <property type="evidence" value="ECO:0007669"/>
    <property type="project" value="InterPro"/>
</dbReference>
<feature type="transmembrane region" description="Helical" evidence="13">
    <location>
        <begin position="156"/>
        <end position="178"/>
    </location>
</feature>
<evidence type="ECO:0000256" key="1">
    <source>
        <dbReference type="ARBA" id="ARBA00001970"/>
    </source>
</evidence>
<evidence type="ECO:0000256" key="12">
    <source>
        <dbReference type="ARBA" id="ARBA00037975"/>
    </source>
</evidence>